<dbReference type="OrthoDB" id="3213425at2"/>
<evidence type="ECO:0000313" key="3">
    <source>
        <dbReference type="Proteomes" id="UP000253868"/>
    </source>
</evidence>
<protein>
    <recommendedName>
        <fullName evidence="4">Regulatory protein</fullName>
    </recommendedName>
</protein>
<evidence type="ECO:0000313" key="2">
    <source>
        <dbReference type="EMBL" id="AXG78223.1"/>
    </source>
</evidence>
<dbReference type="KEGG" id="spad:DVK44_11475"/>
<dbReference type="EMBL" id="CP031194">
    <property type="protein sequence ID" value="AXG78223.1"/>
    <property type="molecule type" value="Genomic_DNA"/>
</dbReference>
<dbReference type="Proteomes" id="UP000253868">
    <property type="component" value="Chromosome"/>
</dbReference>
<organism evidence="2 3">
    <name type="scientific">Streptomyces paludis</name>
    <dbReference type="NCBI Taxonomy" id="2282738"/>
    <lineage>
        <taxon>Bacteria</taxon>
        <taxon>Bacillati</taxon>
        <taxon>Actinomycetota</taxon>
        <taxon>Actinomycetes</taxon>
        <taxon>Kitasatosporales</taxon>
        <taxon>Streptomycetaceae</taxon>
        <taxon>Streptomyces</taxon>
    </lineage>
</organism>
<name>A0A345HNE9_9ACTN</name>
<reference evidence="3" key="1">
    <citation type="submission" date="2018-07" db="EMBL/GenBank/DDBJ databases">
        <authorList>
            <person name="Zhao J."/>
        </authorList>
    </citation>
    <scope>NUCLEOTIDE SEQUENCE [LARGE SCALE GENOMIC DNA]</scope>
    <source>
        <strain evidence="3">GSSD-12</strain>
    </source>
</reference>
<dbReference type="AlphaFoldDB" id="A0A345HNE9"/>
<proteinExistence type="predicted"/>
<evidence type="ECO:0000256" key="1">
    <source>
        <dbReference type="SAM" id="MobiDB-lite"/>
    </source>
</evidence>
<accession>A0A345HNE9</accession>
<feature type="compositionally biased region" description="Low complexity" evidence="1">
    <location>
        <begin position="83"/>
        <end position="133"/>
    </location>
</feature>
<keyword evidence="3" id="KW-1185">Reference proteome</keyword>
<gene>
    <name evidence="2" type="ORF">DVK44_11475</name>
</gene>
<sequence length="488" mass="52919">MASNSRTPNSGLALLLTQAKWSRSQFAQIINRMGAEAGLELRYDQSAVSHWVAGTVPKEQVRPLIVEAFARKLRRPVTHAEAGLPSTSGSSDPPGTLGTLNTHSAPGTRGSASSSSPSASAASPTSPGSSSRTNTLEELVDMGRADMDPSRRSLIAAGLFSAAVVVPLFPDLAHAATHSITAAPGKRTVRIGVPQVQAVRTMTDRIADILDELGGGHARPMAAAFLVNTVMPWLKAEAAEPVRKDMLAAASDLVYLTGWMAMYERAHGLGQRYYLRALELAGAAEDHVTYCRTLRGMSLQASNLGYGKRALELADSAAEASPKAEPRLQAFLSGQQAHAAAMVGDKRQAMARLRQTETALTKADSRRESVGGYDRSAYLFHVSHVLYEFKDLPGSISALQQSLKTQEKNERQGRVHFLAVLAQRQLELGHLEAACASWTLFLEDYEHVSSARGDEHFETMRRRLKPYAQTRAVRQLRPRMDEMAVLKA</sequence>
<dbReference type="RefSeq" id="WP_114659587.1">
    <property type="nucleotide sequence ID" value="NZ_CP031194.1"/>
</dbReference>
<dbReference type="SUPFAM" id="SSF48452">
    <property type="entry name" value="TPR-like"/>
    <property type="match status" value="1"/>
</dbReference>
<dbReference type="InterPro" id="IPR011990">
    <property type="entry name" value="TPR-like_helical_dom_sf"/>
</dbReference>
<evidence type="ECO:0008006" key="4">
    <source>
        <dbReference type="Google" id="ProtNLM"/>
    </source>
</evidence>
<feature type="region of interest" description="Disordered" evidence="1">
    <location>
        <begin position="79"/>
        <end position="134"/>
    </location>
</feature>